<dbReference type="Proteomes" id="UP000652691">
    <property type="component" value="Unassembled WGS sequence"/>
</dbReference>
<dbReference type="PATRIC" id="fig|1217698.3.peg.1640"/>
<dbReference type="GO" id="GO:0005829">
    <property type="term" value="C:cytosol"/>
    <property type="evidence" value="ECO:0007669"/>
    <property type="project" value="TreeGrafter"/>
</dbReference>
<dbReference type="GeneID" id="80104181"/>
<evidence type="ECO:0000256" key="3">
    <source>
        <dbReference type="ARBA" id="ARBA00017144"/>
    </source>
</evidence>
<dbReference type="GO" id="GO:0006233">
    <property type="term" value="P:dTDP biosynthetic process"/>
    <property type="evidence" value="ECO:0007669"/>
    <property type="project" value="InterPro"/>
</dbReference>
<dbReference type="Proteomes" id="UP000013200">
    <property type="component" value="Unassembled WGS sequence"/>
</dbReference>
<dbReference type="STRING" id="1217698.F888_01693"/>
<dbReference type="Gene3D" id="3.40.50.300">
    <property type="entry name" value="P-loop containing nucleotide triphosphate hydrolases"/>
    <property type="match status" value="1"/>
</dbReference>
<dbReference type="NCBIfam" id="TIGR00041">
    <property type="entry name" value="DTMP_kinase"/>
    <property type="match status" value="1"/>
</dbReference>
<evidence type="ECO:0000313" key="14">
    <source>
        <dbReference type="EMBL" id="ENX38824.1"/>
    </source>
</evidence>
<dbReference type="HAMAP" id="MF_00165">
    <property type="entry name" value="Thymidylate_kinase"/>
    <property type="match status" value="1"/>
</dbReference>
<keyword evidence="7 12" id="KW-0418">Kinase</keyword>
<evidence type="ECO:0000256" key="8">
    <source>
        <dbReference type="ARBA" id="ARBA00022840"/>
    </source>
</evidence>
<dbReference type="GO" id="GO:0004798">
    <property type="term" value="F:dTMP kinase activity"/>
    <property type="evidence" value="ECO:0007669"/>
    <property type="project" value="UniProtKB-UniRule"/>
</dbReference>
<comment type="function">
    <text evidence="11 12">Phosphorylation of dTMP to form dTDP in both de novo and salvage pathways of dTTP synthesis.</text>
</comment>
<comment type="similarity">
    <text evidence="1 12">Belongs to the thymidylate kinase family.</text>
</comment>
<dbReference type="InterPro" id="IPR027417">
    <property type="entry name" value="P-loop_NTPase"/>
</dbReference>
<sequence>MFISFEGTEGVGKTTLIRKIHQYFEQQGKEVVLTREPGGTPLAEQIRSLLLAVNHEEQMSHDTELLLIYAARAQHLQQVILPALEAGKIVLSDRFTDASFAYQCSGRGLSQEKLQLLNQTFVAKMPNITFWLDAPIELGMTRARERGALDRFEQEKLSFFAKVRAGYETLWQAEPERIKRLDATQNAGVVFEEALQYLK</sequence>
<evidence type="ECO:0000256" key="11">
    <source>
        <dbReference type="ARBA" id="ARBA00057735"/>
    </source>
</evidence>
<dbReference type="AlphaFoldDB" id="N9PZ97"/>
<keyword evidence="5 12" id="KW-0545">Nucleotide biosynthesis</keyword>
<dbReference type="InterPro" id="IPR018094">
    <property type="entry name" value="Thymidylate_kinase"/>
</dbReference>
<evidence type="ECO:0000259" key="13">
    <source>
        <dbReference type="Pfam" id="PF02223"/>
    </source>
</evidence>
<accession>N9PZ97</accession>
<dbReference type="HOGENOM" id="CLU_049131_0_2_6"/>
<evidence type="ECO:0000256" key="5">
    <source>
        <dbReference type="ARBA" id="ARBA00022727"/>
    </source>
</evidence>
<evidence type="ECO:0000313" key="17">
    <source>
        <dbReference type="Proteomes" id="UP000652691"/>
    </source>
</evidence>
<dbReference type="EMBL" id="APSA01000005">
    <property type="protein sequence ID" value="ENX38824.1"/>
    <property type="molecule type" value="Genomic_DNA"/>
</dbReference>
<evidence type="ECO:0000256" key="7">
    <source>
        <dbReference type="ARBA" id="ARBA00022777"/>
    </source>
</evidence>
<protein>
    <recommendedName>
        <fullName evidence="3 12">Thymidylate kinase</fullName>
        <ecNumber evidence="2 12">2.7.4.9</ecNumber>
    </recommendedName>
    <alternativeName>
        <fullName evidence="9 12">dTMP kinase</fullName>
    </alternativeName>
</protein>
<dbReference type="PANTHER" id="PTHR10344:SF4">
    <property type="entry name" value="UMP-CMP KINASE 2, MITOCHONDRIAL"/>
    <property type="match status" value="1"/>
</dbReference>
<feature type="binding site" evidence="12">
    <location>
        <begin position="7"/>
        <end position="14"/>
    </location>
    <ligand>
        <name>ATP</name>
        <dbReference type="ChEBI" id="CHEBI:30616"/>
    </ligand>
</feature>
<evidence type="ECO:0000313" key="16">
    <source>
        <dbReference type="Proteomes" id="UP000013200"/>
    </source>
</evidence>
<dbReference type="RefSeq" id="WP_005284658.1">
    <property type="nucleotide sequence ID" value="NZ_BMDA01000001.1"/>
</dbReference>
<keyword evidence="4 12" id="KW-0808">Transferase</keyword>
<dbReference type="EMBL" id="BMDA01000001">
    <property type="protein sequence ID" value="GGH33938.1"/>
    <property type="molecule type" value="Genomic_DNA"/>
</dbReference>
<reference evidence="14 16" key="1">
    <citation type="submission" date="2013-02" db="EMBL/GenBank/DDBJ databases">
        <title>The Genome Sequence of Acinetobacter sp. NIPH 3623.</title>
        <authorList>
            <consortium name="The Broad Institute Genome Sequencing Platform"/>
            <consortium name="The Broad Institute Genome Sequencing Center for Infectious Disease"/>
            <person name="Cerqueira G."/>
            <person name="Feldgarden M."/>
            <person name="Courvalin P."/>
            <person name="Perichon B."/>
            <person name="Grillot-Courvalin C."/>
            <person name="Clermont D."/>
            <person name="Rocha E."/>
            <person name="Yoon E.-J."/>
            <person name="Nemec A."/>
            <person name="Walker B."/>
            <person name="Young S.K."/>
            <person name="Zeng Q."/>
            <person name="Gargeya S."/>
            <person name="Fitzgerald M."/>
            <person name="Haas B."/>
            <person name="Abouelleil A."/>
            <person name="Alvarado L."/>
            <person name="Arachchi H.M."/>
            <person name="Berlin A.M."/>
            <person name="Chapman S.B."/>
            <person name="Dewar J."/>
            <person name="Goldberg J."/>
            <person name="Griggs A."/>
            <person name="Gujja S."/>
            <person name="Hansen M."/>
            <person name="Howarth C."/>
            <person name="Imamovic A."/>
            <person name="Larimer J."/>
            <person name="McCowan C."/>
            <person name="Murphy C."/>
            <person name="Neiman D."/>
            <person name="Pearson M."/>
            <person name="Priest M."/>
            <person name="Roberts A."/>
            <person name="Saif S."/>
            <person name="Shea T."/>
            <person name="Sisk P."/>
            <person name="Sykes S."/>
            <person name="Wortman J."/>
            <person name="Nusbaum C."/>
            <person name="Birren B."/>
        </authorList>
    </citation>
    <scope>NUCLEOTIDE SEQUENCE [LARGE SCALE GENOMIC DNA]</scope>
    <source>
        <strain evidence="14 16">NIPH 3623</strain>
    </source>
</reference>
<name>N9PZ97_9GAMM</name>
<evidence type="ECO:0000256" key="12">
    <source>
        <dbReference type="HAMAP-Rule" id="MF_00165"/>
    </source>
</evidence>
<dbReference type="GO" id="GO:0005524">
    <property type="term" value="F:ATP binding"/>
    <property type="evidence" value="ECO:0007669"/>
    <property type="project" value="UniProtKB-UniRule"/>
</dbReference>
<reference evidence="15 17" key="2">
    <citation type="journal article" date="2014" name="Int. J. Syst. Evol. Microbiol.">
        <title>Complete genome sequence of Corynebacterium casei LMG S-19264T (=DSM 44701T), isolated from a smear-ripened cheese.</title>
        <authorList>
            <consortium name="US DOE Joint Genome Institute (JGI-PGF)"/>
            <person name="Walter F."/>
            <person name="Albersmeier A."/>
            <person name="Kalinowski J."/>
            <person name="Ruckert C."/>
        </authorList>
    </citation>
    <scope>NUCLEOTIDE SEQUENCE [LARGE SCALE GENOMIC DNA]</scope>
    <source>
        <strain evidence="15 17">CCM 8635</strain>
    </source>
</reference>
<evidence type="ECO:0000313" key="15">
    <source>
        <dbReference type="EMBL" id="GGH33938.1"/>
    </source>
</evidence>
<evidence type="ECO:0000256" key="6">
    <source>
        <dbReference type="ARBA" id="ARBA00022741"/>
    </source>
</evidence>
<comment type="caution">
    <text evidence="14">The sequence shown here is derived from an EMBL/GenBank/DDBJ whole genome shotgun (WGS) entry which is preliminary data.</text>
</comment>
<dbReference type="PANTHER" id="PTHR10344">
    <property type="entry name" value="THYMIDYLATE KINASE"/>
    <property type="match status" value="1"/>
</dbReference>
<dbReference type="GO" id="GO:0006235">
    <property type="term" value="P:dTTP biosynthetic process"/>
    <property type="evidence" value="ECO:0007669"/>
    <property type="project" value="UniProtKB-UniRule"/>
</dbReference>
<dbReference type="Pfam" id="PF02223">
    <property type="entry name" value="Thymidylate_kin"/>
    <property type="match status" value="1"/>
</dbReference>
<evidence type="ECO:0000256" key="10">
    <source>
        <dbReference type="ARBA" id="ARBA00048743"/>
    </source>
</evidence>
<evidence type="ECO:0000256" key="9">
    <source>
        <dbReference type="ARBA" id="ARBA00029962"/>
    </source>
</evidence>
<evidence type="ECO:0000256" key="1">
    <source>
        <dbReference type="ARBA" id="ARBA00009776"/>
    </source>
</evidence>
<dbReference type="FunFam" id="3.40.50.300:FF:000225">
    <property type="entry name" value="Thymidylate kinase"/>
    <property type="match status" value="1"/>
</dbReference>
<dbReference type="GO" id="GO:0006227">
    <property type="term" value="P:dUDP biosynthetic process"/>
    <property type="evidence" value="ECO:0007669"/>
    <property type="project" value="TreeGrafter"/>
</dbReference>
<gene>
    <name evidence="12 15" type="primary">tmk</name>
    <name evidence="14" type="ORF">F888_01693</name>
    <name evidence="15" type="ORF">GCM10007354_16130</name>
</gene>
<comment type="catalytic activity">
    <reaction evidence="10 12">
        <text>dTMP + ATP = dTDP + ADP</text>
        <dbReference type="Rhea" id="RHEA:13517"/>
        <dbReference type="ChEBI" id="CHEBI:30616"/>
        <dbReference type="ChEBI" id="CHEBI:58369"/>
        <dbReference type="ChEBI" id="CHEBI:63528"/>
        <dbReference type="ChEBI" id="CHEBI:456216"/>
        <dbReference type="EC" id="2.7.4.9"/>
    </reaction>
</comment>
<reference evidence="15" key="3">
    <citation type="submission" date="2024-03" db="EMBL/GenBank/DDBJ databases">
        <authorList>
            <person name="Sun Q."/>
            <person name="Sedlacek I."/>
        </authorList>
    </citation>
    <scope>NUCLEOTIDE SEQUENCE</scope>
    <source>
        <strain evidence="15">CCM 8635</strain>
    </source>
</reference>
<keyword evidence="16" id="KW-1185">Reference proteome</keyword>
<feature type="domain" description="Thymidylate kinase-like" evidence="13">
    <location>
        <begin position="5"/>
        <end position="192"/>
    </location>
</feature>
<dbReference type="InterPro" id="IPR039430">
    <property type="entry name" value="Thymidylate_kin-like_dom"/>
</dbReference>
<proteinExistence type="inferred from homology"/>
<organism evidence="14 16">
    <name type="scientific">Acinetobacter courvalinii</name>
    <dbReference type="NCBI Taxonomy" id="280147"/>
    <lineage>
        <taxon>Bacteria</taxon>
        <taxon>Pseudomonadati</taxon>
        <taxon>Pseudomonadota</taxon>
        <taxon>Gammaproteobacteria</taxon>
        <taxon>Moraxellales</taxon>
        <taxon>Moraxellaceae</taxon>
        <taxon>Acinetobacter</taxon>
    </lineage>
</organism>
<dbReference type="SUPFAM" id="SSF52540">
    <property type="entry name" value="P-loop containing nucleoside triphosphate hydrolases"/>
    <property type="match status" value="1"/>
</dbReference>
<keyword evidence="6 12" id="KW-0547">Nucleotide-binding</keyword>
<dbReference type="EC" id="2.7.4.9" evidence="2 12"/>
<evidence type="ECO:0000256" key="4">
    <source>
        <dbReference type="ARBA" id="ARBA00022679"/>
    </source>
</evidence>
<keyword evidence="8 12" id="KW-0067">ATP-binding</keyword>
<dbReference type="CDD" id="cd01672">
    <property type="entry name" value="TMPK"/>
    <property type="match status" value="1"/>
</dbReference>
<evidence type="ECO:0000256" key="2">
    <source>
        <dbReference type="ARBA" id="ARBA00012980"/>
    </source>
</evidence>